<proteinExistence type="predicted"/>
<sequence length="104" mass="12140">MADTRTDPQYKLRLPQDLKDRIERAAREQGRSMNAEILMTLEMHYPPLPEAEEILPVLEGVLRMSDAGRLKGQWNNLYNLLHELKYRLEAEVNQGHQPEDRSAE</sequence>
<dbReference type="SUPFAM" id="SSF47598">
    <property type="entry name" value="Ribbon-helix-helix"/>
    <property type="match status" value="1"/>
</dbReference>
<dbReference type="InterPro" id="IPR010985">
    <property type="entry name" value="Ribbon_hlx_hlx"/>
</dbReference>
<organism evidence="2 3">
    <name type="scientific">Methylorubrum aminovorans</name>
    <dbReference type="NCBI Taxonomy" id="269069"/>
    <lineage>
        <taxon>Bacteria</taxon>
        <taxon>Pseudomonadati</taxon>
        <taxon>Pseudomonadota</taxon>
        <taxon>Alphaproteobacteria</taxon>
        <taxon>Hyphomicrobiales</taxon>
        <taxon>Methylobacteriaceae</taxon>
        <taxon>Methylorubrum</taxon>
    </lineage>
</organism>
<dbReference type="Pfam" id="PF03869">
    <property type="entry name" value="Arc"/>
    <property type="match status" value="1"/>
</dbReference>
<feature type="domain" description="Arc-like DNA binding" evidence="1">
    <location>
        <begin position="5"/>
        <end position="41"/>
    </location>
</feature>
<dbReference type="Proteomes" id="UP001055039">
    <property type="component" value="Unassembled WGS sequence"/>
</dbReference>
<dbReference type="RefSeq" id="WP_238228494.1">
    <property type="nucleotide sequence ID" value="NZ_BAAADH010000023.1"/>
</dbReference>
<dbReference type="Gene3D" id="1.10.1220.10">
    <property type="entry name" value="Met repressor-like"/>
    <property type="match status" value="1"/>
</dbReference>
<evidence type="ECO:0000313" key="3">
    <source>
        <dbReference type="Proteomes" id="UP001055039"/>
    </source>
</evidence>
<reference evidence="2" key="2">
    <citation type="submission" date="2021-08" db="EMBL/GenBank/DDBJ databases">
        <authorList>
            <person name="Tani A."/>
            <person name="Ola A."/>
            <person name="Ogura Y."/>
            <person name="Katsura K."/>
            <person name="Hayashi T."/>
        </authorList>
    </citation>
    <scope>NUCLEOTIDE SEQUENCE</scope>
    <source>
        <strain evidence="2">NBRC 15686</strain>
    </source>
</reference>
<dbReference type="InterPro" id="IPR005569">
    <property type="entry name" value="Arc_DNA-bd_dom"/>
</dbReference>
<dbReference type="EMBL" id="BPRC01000029">
    <property type="protein sequence ID" value="GJE67548.1"/>
    <property type="molecule type" value="Genomic_DNA"/>
</dbReference>
<dbReference type="InterPro" id="IPR013321">
    <property type="entry name" value="Arc_rbn_hlx_hlx"/>
</dbReference>
<evidence type="ECO:0000259" key="1">
    <source>
        <dbReference type="Pfam" id="PF03869"/>
    </source>
</evidence>
<keyword evidence="3" id="KW-1185">Reference proteome</keyword>
<evidence type="ECO:0000313" key="2">
    <source>
        <dbReference type="EMBL" id="GJE67548.1"/>
    </source>
</evidence>
<gene>
    <name evidence="2" type="ORF">LNAOJCKE_4780</name>
</gene>
<protein>
    <recommendedName>
        <fullName evidence="1">Arc-like DNA binding domain-containing protein</fullName>
    </recommendedName>
</protein>
<reference evidence="2" key="1">
    <citation type="journal article" date="2021" name="Front. Microbiol.">
        <title>Comprehensive Comparative Genomics and Phenotyping of Methylobacterium Species.</title>
        <authorList>
            <person name="Alessa O."/>
            <person name="Ogura Y."/>
            <person name="Fujitani Y."/>
            <person name="Takami H."/>
            <person name="Hayashi T."/>
            <person name="Sahin N."/>
            <person name="Tani A."/>
        </authorList>
    </citation>
    <scope>NUCLEOTIDE SEQUENCE</scope>
    <source>
        <strain evidence="2">NBRC 15686</strain>
    </source>
</reference>
<comment type="caution">
    <text evidence="2">The sequence shown here is derived from an EMBL/GenBank/DDBJ whole genome shotgun (WGS) entry which is preliminary data.</text>
</comment>
<accession>A0ABQ4UKJ0</accession>
<name>A0ABQ4UKJ0_9HYPH</name>